<comment type="caution">
    <text evidence="1">The sequence shown here is derived from an EMBL/GenBank/DDBJ whole genome shotgun (WGS) entry which is preliminary data.</text>
</comment>
<keyword evidence="2" id="KW-1185">Reference proteome</keyword>
<evidence type="ECO:0000313" key="2">
    <source>
        <dbReference type="Proteomes" id="UP000789831"/>
    </source>
</evidence>
<evidence type="ECO:0000313" key="1">
    <source>
        <dbReference type="EMBL" id="CAG8592004.1"/>
    </source>
</evidence>
<gene>
    <name evidence="1" type="ORF">AGERDE_LOCUS8655</name>
</gene>
<name>A0A9N9GC92_9GLOM</name>
<dbReference type="OrthoDB" id="2429853at2759"/>
<dbReference type="Proteomes" id="UP000789831">
    <property type="component" value="Unassembled WGS sequence"/>
</dbReference>
<sequence>MVRLETSNEYEQIEASVDWLASDIDQSEVESVWTIPTDEAEDIDYFYFKIQKCSNPVFCPIKQLQGTWELDFASDGIHKRGSKKKVSIEEALIHRRRCLFCHKHKYFFSRGSCDAHSWKILGRNLQAPCIGLEECPVYKEDNFSQRSLSNNRARYTCSCFLAEGGHFIERKGRGNKKIKCFDQHKNESSKFLELIGRWIQSMATFPNDDIKNVLLKELSKTLITFFEKKLKIEK</sequence>
<dbReference type="AlphaFoldDB" id="A0A9N9GC92"/>
<dbReference type="EMBL" id="CAJVPL010001900">
    <property type="protein sequence ID" value="CAG8592004.1"/>
    <property type="molecule type" value="Genomic_DNA"/>
</dbReference>
<organism evidence="1 2">
    <name type="scientific">Ambispora gerdemannii</name>
    <dbReference type="NCBI Taxonomy" id="144530"/>
    <lineage>
        <taxon>Eukaryota</taxon>
        <taxon>Fungi</taxon>
        <taxon>Fungi incertae sedis</taxon>
        <taxon>Mucoromycota</taxon>
        <taxon>Glomeromycotina</taxon>
        <taxon>Glomeromycetes</taxon>
        <taxon>Archaeosporales</taxon>
        <taxon>Ambisporaceae</taxon>
        <taxon>Ambispora</taxon>
    </lineage>
</organism>
<accession>A0A9N9GC92</accession>
<reference evidence="1" key="1">
    <citation type="submission" date="2021-06" db="EMBL/GenBank/DDBJ databases">
        <authorList>
            <person name="Kallberg Y."/>
            <person name="Tangrot J."/>
            <person name="Rosling A."/>
        </authorList>
    </citation>
    <scope>NUCLEOTIDE SEQUENCE</scope>
    <source>
        <strain evidence="1">MT106</strain>
    </source>
</reference>
<protein>
    <submittedName>
        <fullName evidence="1">12399_t:CDS:1</fullName>
    </submittedName>
</protein>
<proteinExistence type="predicted"/>